<dbReference type="InterPro" id="IPR050220">
    <property type="entry name" value="Type_II_DNA_Topoisomerases"/>
</dbReference>
<dbReference type="PANTHER" id="PTHR43493:SF5">
    <property type="entry name" value="DNA GYRASE SUBUNIT A, CHLOROPLASTIC_MITOCHONDRIAL"/>
    <property type="match status" value="1"/>
</dbReference>
<dbReference type="NCBIfam" id="NF004044">
    <property type="entry name" value="PRK05561.1"/>
    <property type="match status" value="1"/>
</dbReference>
<dbReference type="Gene3D" id="1.10.268.10">
    <property type="entry name" value="Topoisomerase, domain 3"/>
    <property type="match status" value="1"/>
</dbReference>
<comment type="similarity">
    <text evidence="1">Belongs to the type II topoisomerase GyrA/ParC subunit family.</text>
</comment>
<dbReference type="EMBL" id="UOGC01000093">
    <property type="protein sequence ID" value="VAX19684.1"/>
    <property type="molecule type" value="Genomic_DNA"/>
</dbReference>
<dbReference type="Pfam" id="PF03989">
    <property type="entry name" value="DNA_gyraseA_C"/>
    <property type="match status" value="3"/>
</dbReference>
<dbReference type="SUPFAM" id="SSF56719">
    <property type="entry name" value="Type II DNA topoisomerase"/>
    <property type="match status" value="1"/>
</dbReference>
<dbReference type="PANTHER" id="PTHR43493">
    <property type="entry name" value="DNA GYRASE/TOPOISOMERASE SUBUNIT A"/>
    <property type="match status" value="1"/>
</dbReference>
<gene>
    <name evidence="7" type="ORF">MNBD_NITROSPINAE01-1592</name>
</gene>
<dbReference type="InterPro" id="IPR013757">
    <property type="entry name" value="Topo_IIA_A_a_sf"/>
</dbReference>
<name>A0A3B1C6M7_9ZZZZ</name>
<dbReference type="InterPro" id="IPR013758">
    <property type="entry name" value="Topo_IIA_A/C_ab"/>
</dbReference>
<dbReference type="Gene3D" id="2.120.10.90">
    <property type="entry name" value="DNA gyrase/topoisomerase IV, subunit A, C-terminal"/>
    <property type="match status" value="1"/>
</dbReference>
<evidence type="ECO:0000313" key="7">
    <source>
        <dbReference type="EMBL" id="VAX19684.1"/>
    </source>
</evidence>
<dbReference type="GO" id="GO:0005524">
    <property type="term" value="F:ATP binding"/>
    <property type="evidence" value="ECO:0007669"/>
    <property type="project" value="InterPro"/>
</dbReference>
<dbReference type="SMART" id="SM00434">
    <property type="entry name" value="TOP4c"/>
    <property type="match status" value="1"/>
</dbReference>
<keyword evidence="5 7" id="KW-0413">Isomerase</keyword>
<keyword evidence="3" id="KW-0799">Topoisomerase</keyword>
<dbReference type="Gene3D" id="3.30.1360.40">
    <property type="match status" value="1"/>
</dbReference>
<evidence type="ECO:0000256" key="1">
    <source>
        <dbReference type="ARBA" id="ARBA00008263"/>
    </source>
</evidence>
<dbReference type="CDD" id="cd00187">
    <property type="entry name" value="TOP4c"/>
    <property type="match status" value="1"/>
</dbReference>
<evidence type="ECO:0000259" key="6">
    <source>
        <dbReference type="PROSITE" id="PS52040"/>
    </source>
</evidence>
<dbReference type="InterPro" id="IPR035516">
    <property type="entry name" value="Gyrase/topoIV_suA_C"/>
</dbReference>
<dbReference type="EC" id="5.6.2.2" evidence="2"/>
<evidence type="ECO:0000256" key="2">
    <source>
        <dbReference type="ARBA" id="ARBA00012895"/>
    </source>
</evidence>
<dbReference type="Gene3D" id="3.90.199.10">
    <property type="entry name" value="Topoisomerase II, domain 5"/>
    <property type="match status" value="1"/>
</dbReference>
<reference evidence="7" key="1">
    <citation type="submission" date="2018-06" db="EMBL/GenBank/DDBJ databases">
        <authorList>
            <person name="Zhirakovskaya E."/>
        </authorList>
    </citation>
    <scope>NUCLEOTIDE SEQUENCE</scope>
</reference>
<dbReference type="GO" id="GO:0003918">
    <property type="term" value="F:DNA topoisomerase type II (double strand cut, ATP-hydrolyzing) activity"/>
    <property type="evidence" value="ECO:0007669"/>
    <property type="project" value="UniProtKB-EC"/>
</dbReference>
<feature type="domain" description="Topo IIA-type catalytic" evidence="6">
    <location>
        <begin position="46"/>
        <end position="515"/>
    </location>
</feature>
<evidence type="ECO:0000256" key="4">
    <source>
        <dbReference type="ARBA" id="ARBA00023125"/>
    </source>
</evidence>
<dbReference type="InterPro" id="IPR006691">
    <property type="entry name" value="GyrA/parC_rep"/>
</dbReference>
<dbReference type="SUPFAM" id="SSF101904">
    <property type="entry name" value="GyrA/ParC C-terminal domain-like"/>
    <property type="match status" value="1"/>
</dbReference>
<dbReference type="AlphaFoldDB" id="A0A3B1C6M7"/>
<proteinExistence type="inferred from homology"/>
<keyword evidence="4" id="KW-0238">DNA-binding</keyword>
<dbReference type="Pfam" id="PF00521">
    <property type="entry name" value="DNA_topoisoIV"/>
    <property type="match status" value="1"/>
</dbReference>
<dbReference type="GO" id="GO:0006265">
    <property type="term" value="P:DNA topological change"/>
    <property type="evidence" value="ECO:0007669"/>
    <property type="project" value="InterPro"/>
</dbReference>
<accession>A0A3B1C6M7</accession>
<evidence type="ECO:0000256" key="5">
    <source>
        <dbReference type="ARBA" id="ARBA00023235"/>
    </source>
</evidence>
<protein>
    <recommendedName>
        <fullName evidence="2">DNA topoisomerase (ATP-hydrolyzing)</fullName>
        <ecNumber evidence="2">5.6.2.2</ecNumber>
    </recommendedName>
</protein>
<dbReference type="InterPro" id="IPR002205">
    <property type="entry name" value="Topo_IIA_dom_A"/>
</dbReference>
<organism evidence="7">
    <name type="scientific">hydrothermal vent metagenome</name>
    <dbReference type="NCBI Taxonomy" id="652676"/>
    <lineage>
        <taxon>unclassified sequences</taxon>
        <taxon>metagenomes</taxon>
        <taxon>ecological metagenomes</taxon>
    </lineage>
</organism>
<sequence>MSQRARKKKVTASENGGGAVRETVLQTELESRFLAYALSTIVSRALPDVRDGLKPVHRRVLYAMSQMRLSPDARFRKSAAVVGDVMGKYHPHGDQAIYDTMVRLAQDFSLRYPLVDGQGNFGNIDGDSPAAMRYTEAKLTKLAGELLVELKKETVDFLPTYDGALIEPKLLPARFPNLLVNGSSGIAVGLATNIPPHNLNETINALVAMIDEPNLETKEVLKYIKGPDFPTGGVIIASAKELREVYETGRGSIKVRGEWHEETAKRGKRQIIITSVPYTVNKSRLIEKIADLIITEKLPTIVDVRDESTEVIRVVLEPKNADVDCAKVMSYVYKHSDLQTNFAVNLTALTPSATPVRHSLYQMLRSFLDFRYETTEKRLTYDLRLIEERLHILKALAKIYNNLDQAIAIIRKSKTREMARNGLIDYFKFDETQANAILDLRLAALVSLEISKIKKEKAEKEAEREIISTVLASKAKKWRLVRKELIGIRDEYGDKRQTKIVASVKDEPEYHPESFVEHEDTHVIVSTNGWVRRMKTVANPQTLRFKEGDRLLSWIPMSTRDLICFFTSAGKVYCVRALDIQQTTGFGDPVQSMFKFGDGERIVRVMAMTKDGEISGANDAPKKVGQRGLFDNIDARDVAGVYGETIGEGAELFVVTEMGNGFKFSSDILVETTKSGRKFANVKGDDAVFTVFVTRKPLLFTLSSDGRGLLSQMKEVPVLSGAGAGVRLMKLKPGAKLRGVKNIGKNDAVIITYYSGRDDKIKVANLEKGTRGTVGRIVASRRKKLLGLSNG</sequence>
<dbReference type="GO" id="GO:0003677">
    <property type="term" value="F:DNA binding"/>
    <property type="evidence" value="ECO:0007669"/>
    <property type="project" value="UniProtKB-KW"/>
</dbReference>
<evidence type="ECO:0000256" key="3">
    <source>
        <dbReference type="ARBA" id="ARBA00023029"/>
    </source>
</evidence>
<dbReference type="InterPro" id="IPR013760">
    <property type="entry name" value="Topo_IIA-like_dom_sf"/>
</dbReference>
<dbReference type="NCBIfam" id="TIGR01062">
    <property type="entry name" value="parC_Gneg"/>
    <property type="match status" value="1"/>
</dbReference>
<dbReference type="FunFam" id="3.90.199.10:FF:000001">
    <property type="entry name" value="DNA gyrase subunit A"/>
    <property type="match status" value="1"/>
</dbReference>
<dbReference type="PROSITE" id="PS52040">
    <property type="entry name" value="TOPO_IIA"/>
    <property type="match status" value="1"/>
</dbReference>